<feature type="region of interest" description="Disordered" evidence="10">
    <location>
        <begin position="586"/>
        <end position="607"/>
    </location>
</feature>
<evidence type="ECO:0000313" key="14">
    <source>
        <dbReference type="Proteomes" id="UP000813444"/>
    </source>
</evidence>
<keyword evidence="5" id="KW-0915">Sodium</keyword>
<feature type="compositionally biased region" description="Low complexity" evidence="10">
    <location>
        <begin position="524"/>
        <end position="536"/>
    </location>
</feature>
<sequence>MLQMKKVTAIHETVISIFAGMTVGLVLLITSGDSIRNLISFDYQIFFNLLLPPIILSSGYELHQANFFRNIGTILTFAFAGTFLSAVVIGLILYIFTFVPGSLDMTFVDAISVGATLSATDPVTILAIFNTYKVDPKLYTIIFGESILNDAIAIVIFETAQKYNKGEAGNYGVISFFEGTGIFLLVFFGSLMIGVIVGVSTALLLKFTYVRRFPKIESCLIVLIAYATYFFSHGVHMSGIVSLLFCGITLKHYAYFNMSRRTQLTTKYLFQVMSQLSENFIFIYLGLALFTDNALQFQPPLIIVTICAVCAARWVAVFPLSRAINWFIRYRARRRGVEVSDELPYNYQAMLFWAGLRGAVGVALAALLNGENMYALRATVLVVVVLTVIIFGGTTARMLEILGIRTGVVEEIDSDDEFDIESIGAGLQVKRSGSAIGYNPRRGNVPLNNLEAPTAPRSASYVSGHSSPHNGNRAGNRAGSLSRKGSRNIEDFERADLLARSNNTDDDDIGSDIDTSDLPPPARRSPMPRSTTTSAAQGDSAFMHPEPVPTAPFTATGAIRQLWATEDPAGLFRQLDEDFIKPTLLLHGDGGRGSGGGGAGGSGAGPS</sequence>
<feature type="transmembrane region" description="Helical" evidence="11">
    <location>
        <begin position="43"/>
        <end position="62"/>
    </location>
</feature>
<evidence type="ECO:0000256" key="5">
    <source>
        <dbReference type="ARBA" id="ARBA00023053"/>
    </source>
</evidence>
<dbReference type="GO" id="GO:0005770">
    <property type="term" value="C:late endosome"/>
    <property type="evidence" value="ECO:0007669"/>
    <property type="project" value="TreeGrafter"/>
</dbReference>
<feature type="compositionally biased region" description="Acidic residues" evidence="10">
    <location>
        <begin position="504"/>
        <end position="515"/>
    </location>
</feature>
<feature type="compositionally biased region" description="Basic and acidic residues" evidence="10">
    <location>
        <begin position="487"/>
        <end position="497"/>
    </location>
</feature>
<evidence type="ECO:0000256" key="11">
    <source>
        <dbReference type="SAM" id="Phobius"/>
    </source>
</evidence>
<dbReference type="InterPro" id="IPR006153">
    <property type="entry name" value="Cation/H_exchanger_TM"/>
</dbReference>
<keyword evidence="9" id="KW-0050">Antiport</keyword>
<comment type="subcellular location">
    <subcellularLocation>
        <location evidence="1">Membrane</location>
        <topology evidence="1">Multi-pass membrane protein</topology>
    </subcellularLocation>
</comment>
<dbReference type="OrthoDB" id="196264at2759"/>
<feature type="transmembrane region" description="Helical" evidence="11">
    <location>
        <begin position="302"/>
        <end position="328"/>
    </location>
</feature>
<name>A0A8K0SNE5_9HYPO</name>
<dbReference type="AlphaFoldDB" id="A0A8K0SNE5"/>
<keyword evidence="2 9" id="KW-0813">Transport</keyword>
<evidence type="ECO:0000256" key="6">
    <source>
        <dbReference type="ARBA" id="ARBA00023065"/>
    </source>
</evidence>
<organism evidence="13 14">
    <name type="scientific">Stachybotrys elegans</name>
    <dbReference type="NCBI Taxonomy" id="80388"/>
    <lineage>
        <taxon>Eukaryota</taxon>
        <taxon>Fungi</taxon>
        <taxon>Dikarya</taxon>
        <taxon>Ascomycota</taxon>
        <taxon>Pezizomycotina</taxon>
        <taxon>Sordariomycetes</taxon>
        <taxon>Hypocreomycetidae</taxon>
        <taxon>Hypocreales</taxon>
        <taxon>Stachybotryaceae</taxon>
        <taxon>Stachybotrys</taxon>
    </lineage>
</organism>
<feature type="transmembrane region" description="Helical" evidence="11">
    <location>
        <begin position="74"/>
        <end position="96"/>
    </location>
</feature>
<dbReference type="Gene3D" id="6.10.140.1330">
    <property type="match status" value="1"/>
</dbReference>
<feature type="domain" description="Cation/H+ exchanger transmembrane" evidence="12">
    <location>
        <begin position="5"/>
        <end position="400"/>
    </location>
</feature>
<feature type="transmembrane region" description="Helical" evidence="11">
    <location>
        <begin position="374"/>
        <end position="396"/>
    </location>
</feature>
<dbReference type="GO" id="GO:0015385">
    <property type="term" value="F:sodium:proton antiporter activity"/>
    <property type="evidence" value="ECO:0007669"/>
    <property type="project" value="InterPro"/>
</dbReference>
<proteinExistence type="inferred from homology"/>
<keyword evidence="4 11" id="KW-1133">Transmembrane helix</keyword>
<evidence type="ECO:0000256" key="9">
    <source>
        <dbReference type="RuleBase" id="RU003722"/>
    </source>
</evidence>
<dbReference type="InterPro" id="IPR018422">
    <property type="entry name" value="Cation/H_exchanger_CPA1"/>
</dbReference>
<dbReference type="PRINTS" id="PR01084">
    <property type="entry name" value="NAHEXCHNGR"/>
</dbReference>
<dbReference type="Proteomes" id="UP000813444">
    <property type="component" value="Unassembled WGS sequence"/>
</dbReference>
<evidence type="ECO:0000256" key="10">
    <source>
        <dbReference type="SAM" id="MobiDB-lite"/>
    </source>
</evidence>
<reference evidence="13" key="1">
    <citation type="journal article" date="2021" name="Nat. Commun.">
        <title>Genetic determinants of endophytism in the Arabidopsis root mycobiome.</title>
        <authorList>
            <person name="Mesny F."/>
            <person name="Miyauchi S."/>
            <person name="Thiergart T."/>
            <person name="Pickel B."/>
            <person name="Atanasova L."/>
            <person name="Karlsson M."/>
            <person name="Huettel B."/>
            <person name="Barry K.W."/>
            <person name="Haridas S."/>
            <person name="Chen C."/>
            <person name="Bauer D."/>
            <person name="Andreopoulos W."/>
            <person name="Pangilinan J."/>
            <person name="LaButti K."/>
            <person name="Riley R."/>
            <person name="Lipzen A."/>
            <person name="Clum A."/>
            <person name="Drula E."/>
            <person name="Henrissat B."/>
            <person name="Kohler A."/>
            <person name="Grigoriev I.V."/>
            <person name="Martin F.M."/>
            <person name="Hacquard S."/>
        </authorList>
    </citation>
    <scope>NUCLEOTIDE SEQUENCE</scope>
    <source>
        <strain evidence="13">MPI-CAGE-CH-0235</strain>
    </source>
</reference>
<evidence type="ECO:0000256" key="8">
    <source>
        <dbReference type="ARBA" id="ARBA00023201"/>
    </source>
</evidence>
<dbReference type="GO" id="GO:0015386">
    <property type="term" value="F:potassium:proton antiporter activity"/>
    <property type="evidence" value="ECO:0007669"/>
    <property type="project" value="TreeGrafter"/>
</dbReference>
<keyword evidence="8 9" id="KW-0739">Sodium transport</keyword>
<accession>A0A8K0SNE5</accession>
<gene>
    <name evidence="13" type="ORF">B0I35DRAFT_272591</name>
</gene>
<feature type="compositionally biased region" description="Polar residues" evidence="10">
    <location>
        <begin position="460"/>
        <end position="470"/>
    </location>
</feature>
<evidence type="ECO:0000256" key="1">
    <source>
        <dbReference type="ARBA" id="ARBA00004141"/>
    </source>
</evidence>
<dbReference type="Pfam" id="PF00999">
    <property type="entry name" value="Na_H_Exchanger"/>
    <property type="match status" value="1"/>
</dbReference>
<keyword evidence="14" id="KW-1185">Reference proteome</keyword>
<feature type="transmembrane region" description="Helical" evidence="11">
    <location>
        <begin position="238"/>
        <end position="256"/>
    </location>
</feature>
<evidence type="ECO:0000256" key="3">
    <source>
        <dbReference type="ARBA" id="ARBA00022692"/>
    </source>
</evidence>
<dbReference type="InterPro" id="IPR004709">
    <property type="entry name" value="NaH_exchanger"/>
</dbReference>
<keyword evidence="6 9" id="KW-0406">Ion transport</keyword>
<dbReference type="GO" id="GO:0005769">
    <property type="term" value="C:early endosome"/>
    <property type="evidence" value="ECO:0007669"/>
    <property type="project" value="TreeGrafter"/>
</dbReference>
<protein>
    <recommendedName>
        <fullName evidence="9">Sodium/hydrogen exchanger</fullName>
    </recommendedName>
</protein>
<dbReference type="NCBIfam" id="TIGR00840">
    <property type="entry name" value="b_cpa1"/>
    <property type="match status" value="1"/>
</dbReference>
<feature type="transmembrane region" description="Helical" evidence="11">
    <location>
        <begin position="182"/>
        <end position="204"/>
    </location>
</feature>
<comment type="caution">
    <text evidence="13">The sequence shown here is derived from an EMBL/GenBank/DDBJ whole genome shotgun (WGS) entry which is preliminary data.</text>
</comment>
<feature type="transmembrane region" description="Helical" evidence="11">
    <location>
        <begin position="268"/>
        <end position="290"/>
    </location>
</feature>
<evidence type="ECO:0000313" key="13">
    <source>
        <dbReference type="EMBL" id="KAH7313409.1"/>
    </source>
</evidence>
<evidence type="ECO:0000256" key="2">
    <source>
        <dbReference type="ARBA" id="ARBA00022448"/>
    </source>
</evidence>
<dbReference type="PANTHER" id="PTHR10110:SF187">
    <property type="entry name" value="SODIUM_HYDROGEN EXCHANGER"/>
    <property type="match status" value="1"/>
</dbReference>
<dbReference type="GO" id="GO:0007035">
    <property type="term" value="P:vacuolar acidification"/>
    <property type="evidence" value="ECO:0007669"/>
    <property type="project" value="TreeGrafter"/>
</dbReference>
<evidence type="ECO:0000256" key="4">
    <source>
        <dbReference type="ARBA" id="ARBA00022989"/>
    </source>
</evidence>
<dbReference type="PANTHER" id="PTHR10110">
    <property type="entry name" value="SODIUM/HYDROGEN EXCHANGER"/>
    <property type="match status" value="1"/>
</dbReference>
<comment type="similarity">
    <text evidence="9">Belongs to the monovalent cation:proton antiporter 1 (CPA1) transporter (TC 2.A.36) family.</text>
</comment>
<feature type="region of interest" description="Disordered" evidence="10">
    <location>
        <begin position="438"/>
        <end position="552"/>
    </location>
</feature>
<evidence type="ECO:0000256" key="7">
    <source>
        <dbReference type="ARBA" id="ARBA00023136"/>
    </source>
</evidence>
<feature type="compositionally biased region" description="Gly residues" evidence="10">
    <location>
        <begin position="591"/>
        <end position="607"/>
    </location>
</feature>
<dbReference type="GO" id="GO:0000329">
    <property type="term" value="C:fungal-type vacuole membrane"/>
    <property type="evidence" value="ECO:0007669"/>
    <property type="project" value="TreeGrafter"/>
</dbReference>
<feature type="transmembrane region" description="Helical" evidence="11">
    <location>
        <begin position="216"/>
        <end position="232"/>
    </location>
</feature>
<keyword evidence="3 9" id="KW-0812">Transmembrane</keyword>
<dbReference type="EMBL" id="JAGPNK010000009">
    <property type="protein sequence ID" value="KAH7313409.1"/>
    <property type="molecule type" value="Genomic_DNA"/>
</dbReference>
<evidence type="ECO:0000259" key="12">
    <source>
        <dbReference type="Pfam" id="PF00999"/>
    </source>
</evidence>
<keyword evidence="7 11" id="KW-0472">Membrane</keyword>
<feature type="transmembrane region" description="Helical" evidence="11">
    <location>
        <begin position="12"/>
        <end position="31"/>
    </location>
</feature>